<dbReference type="SUPFAM" id="SSF53955">
    <property type="entry name" value="Lysozyme-like"/>
    <property type="match status" value="1"/>
</dbReference>
<dbReference type="Pfam" id="PF01464">
    <property type="entry name" value="SLT"/>
    <property type="match status" value="1"/>
</dbReference>
<evidence type="ECO:0000259" key="3">
    <source>
        <dbReference type="Pfam" id="PF01464"/>
    </source>
</evidence>
<feature type="domain" description="Transglycosylase SLT" evidence="3">
    <location>
        <begin position="98"/>
        <end position="214"/>
    </location>
</feature>
<evidence type="ECO:0000313" key="4">
    <source>
        <dbReference type="EMBL" id="UOQ42502.1"/>
    </source>
</evidence>
<keyword evidence="5" id="KW-1185">Reference proteome</keyword>
<dbReference type="Proteomes" id="UP000831787">
    <property type="component" value="Chromosome"/>
</dbReference>
<proteinExistence type="predicted"/>
<feature type="coiled-coil region" evidence="1">
    <location>
        <begin position="25"/>
        <end position="59"/>
    </location>
</feature>
<dbReference type="InterPro" id="IPR008258">
    <property type="entry name" value="Transglycosylase_SLT_dom_1"/>
</dbReference>
<evidence type="ECO:0000256" key="1">
    <source>
        <dbReference type="SAM" id="Coils"/>
    </source>
</evidence>
<evidence type="ECO:0000313" key="5">
    <source>
        <dbReference type="Proteomes" id="UP000831787"/>
    </source>
</evidence>
<organism evidence="4 5">
    <name type="scientific">Halobacillus salinarum</name>
    <dbReference type="NCBI Taxonomy" id="2932257"/>
    <lineage>
        <taxon>Bacteria</taxon>
        <taxon>Bacillati</taxon>
        <taxon>Bacillota</taxon>
        <taxon>Bacilli</taxon>
        <taxon>Bacillales</taxon>
        <taxon>Bacillaceae</taxon>
        <taxon>Halobacillus</taxon>
    </lineage>
</organism>
<accession>A0ABY4EDH3</accession>
<dbReference type="PANTHER" id="PTHR37423:SF2">
    <property type="entry name" value="MEMBRANE-BOUND LYTIC MUREIN TRANSGLYCOSYLASE C"/>
    <property type="match status" value="1"/>
</dbReference>
<reference evidence="4 5" key="1">
    <citation type="submission" date="2022-04" db="EMBL/GenBank/DDBJ databases">
        <title>Halobacillus sp. isolated from saltern.</title>
        <authorList>
            <person name="Won M."/>
            <person name="Lee C.-M."/>
            <person name="Woen H.-Y."/>
            <person name="Kwon S.-W."/>
        </authorList>
    </citation>
    <scope>NUCLEOTIDE SEQUENCE [LARGE SCALE GENOMIC DNA]</scope>
    <source>
        <strain evidence="4 5">SSBR10-3</strain>
    </source>
</reference>
<keyword evidence="2" id="KW-0812">Transmembrane</keyword>
<dbReference type="Gene3D" id="1.10.530.10">
    <property type="match status" value="1"/>
</dbReference>
<keyword evidence="2" id="KW-0472">Membrane</keyword>
<evidence type="ECO:0000256" key="2">
    <source>
        <dbReference type="SAM" id="Phobius"/>
    </source>
</evidence>
<keyword evidence="1" id="KW-0175">Coiled coil</keyword>
<protein>
    <submittedName>
        <fullName evidence="4">Transglycosylase SLT domain-containing protein</fullName>
    </submittedName>
</protein>
<gene>
    <name evidence="4" type="ORF">MUN89_10890</name>
</gene>
<dbReference type="EMBL" id="CP095073">
    <property type="protein sequence ID" value="UOQ42502.1"/>
    <property type="molecule type" value="Genomic_DNA"/>
</dbReference>
<feature type="transmembrane region" description="Helical" evidence="2">
    <location>
        <begin position="6"/>
        <end position="27"/>
    </location>
</feature>
<sequence length="232" mass="26610">MQSKALFVQISGTLLIVVCTFFAAYAYKQRQVEKLEGQVQQLTLQNKQLHAENEYLQKDSLSLSKKSSYKKWMQIEEKADSFVKESKGRFKKAWAMYLVKEANEYQIDPNLVFELLHVESGGTFNPNLVGPETKYGRAYGMSQFMKNTAPWIAKMGGLPYEKKLLFNPYYSMKLSLVYLDFLKEKYGNWNEALTAYNRGMNGLVQYKKKNGHARSSYATIIQNNAKAVAVAN</sequence>
<dbReference type="RefSeq" id="WP_244707662.1">
    <property type="nucleotide sequence ID" value="NZ_CP095073.1"/>
</dbReference>
<name>A0ABY4EDH3_9BACI</name>
<keyword evidence="2" id="KW-1133">Transmembrane helix</keyword>
<dbReference type="InterPro" id="IPR023346">
    <property type="entry name" value="Lysozyme-like_dom_sf"/>
</dbReference>
<dbReference type="PANTHER" id="PTHR37423">
    <property type="entry name" value="SOLUBLE LYTIC MUREIN TRANSGLYCOSYLASE-RELATED"/>
    <property type="match status" value="1"/>
</dbReference>